<keyword evidence="1" id="KW-1133">Transmembrane helix</keyword>
<dbReference type="AlphaFoldDB" id="A0AB33ZT20"/>
<evidence type="ECO:0000313" key="3">
    <source>
        <dbReference type="Proteomes" id="UP000250668"/>
    </source>
</evidence>
<dbReference type="EMBL" id="BEXJ01000001">
    <property type="protein sequence ID" value="GBA95606.1"/>
    <property type="molecule type" value="Genomic_DNA"/>
</dbReference>
<feature type="transmembrane region" description="Helical" evidence="1">
    <location>
        <begin position="154"/>
        <end position="172"/>
    </location>
</feature>
<accession>A0AB33ZT20</accession>
<organism evidence="2 3">
    <name type="scientific">Lactobacillus gasseri</name>
    <dbReference type="NCBI Taxonomy" id="1596"/>
    <lineage>
        <taxon>Bacteria</taxon>
        <taxon>Bacillati</taxon>
        <taxon>Bacillota</taxon>
        <taxon>Bacilli</taxon>
        <taxon>Lactobacillales</taxon>
        <taxon>Lactobacillaceae</taxon>
        <taxon>Lactobacillus</taxon>
    </lineage>
</organism>
<name>A0AB33ZT20_LACGS</name>
<feature type="transmembrane region" description="Helical" evidence="1">
    <location>
        <begin position="21"/>
        <end position="43"/>
    </location>
</feature>
<dbReference type="RefSeq" id="WP_095669584.1">
    <property type="nucleotide sequence ID" value="NZ_BEXJ01000001.1"/>
</dbReference>
<evidence type="ECO:0000256" key="1">
    <source>
        <dbReference type="SAM" id="Phobius"/>
    </source>
</evidence>
<feature type="transmembrane region" description="Helical" evidence="1">
    <location>
        <begin position="92"/>
        <end position="125"/>
    </location>
</feature>
<sequence length="278" mass="31375">MTSFSSIFKELTKSKLRLVRRLAFLQIVVGVLLGFWALLRMAFQGESKSYMLTAFITITPLFDLAYLFLSSRKNEQVYASQTWRLAPIKNSALLFANLGSAIIDGIFLVILQIAMIVIAGLPVIITNEFWQTTFKNFGSIGEGKLWQDIHLADLLSVILLIILIGMFIYLAVSLINFTGKIVSDFLPEKISKLVYFLVVVSLTCIGLIFLMNVYWFVMNSLTGFLQNGMFLTTLSKDAIDVRSNLTENYLTMAVVLVVDIILIIVNIFLLNKYHEAKI</sequence>
<dbReference type="Proteomes" id="UP000250668">
    <property type="component" value="Unassembled WGS sequence"/>
</dbReference>
<reference evidence="2 3" key="1">
    <citation type="journal article" date="2018" name="Int. J. Syst. Evol. Microbiol.">
        <title>Lactobacillus paragasseri sp. nov., a sister taxon of Lactobacillus gasseri, based on whole-genome sequence analyses.</title>
        <authorList>
            <person name="Tanizawa Y."/>
            <person name="Tada I."/>
            <person name="Kobayashi H."/>
            <person name="Endo A."/>
            <person name="Maeno S."/>
            <person name="Toyoda A."/>
            <person name="Arita M."/>
            <person name="Nakamura Y."/>
            <person name="Sakamoto M."/>
            <person name="Ohkuma M."/>
            <person name="Tohno M."/>
        </authorList>
    </citation>
    <scope>NUCLEOTIDE SEQUENCE [LARGE SCALE GENOMIC DNA]</scope>
    <source>
        <strain evidence="2 3">JCM 1025</strain>
    </source>
</reference>
<protein>
    <submittedName>
        <fullName evidence="2">ABC transporter permease protein</fullName>
    </submittedName>
</protein>
<feature type="transmembrane region" description="Helical" evidence="1">
    <location>
        <begin position="249"/>
        <end position="270"/>
    </location>
</feature>
<comment type="caution">
    <text evidence="2">The sequence shown here is derived from an EMBL/GenBank/DDBJ whole genome shotgun (WGS) entry which is preliminary data.</text>
</comment>
<evidence type="ECO:0000313" key="2">
    <source>
        <dbReference type="EMBL" id="GBA95606.1"/>
    </source>
</evidence>
<gene>
    <name evidence="2" type="ORF">LJCM1025_05650</name>
</gene>
<keyword evidence="1" id="KW-0472">Membrane</keyword>
<feature type="transmembrane region" description="Helical" evidence="1">
    <location>
        <begin position="49"/>
        <end position="71"/>
    </location>
</feature>
<keyword evidence="1" id="KW-0812">Transmembrane</keyword>
<proteinExistence type="predicted"/>
<feature type="transmembrane region" description="Helical" evidence="1">
    <location>
        <begin position="193"/>
        <end position="217"/>
    </location>
</feature>